<feature type="chain" id="PRO_5011459125" evidence="1">
    <location>
        <begin position="17"/>
        <end position="625"/>
    </location>
</feature>
<dbReference type="AlphaFoldDB" id="A0A1I4VEW2"/>
<dbReference type="PANTHER" id="PTHR33361:SF2">
    <property type="entry name" value="DUF885 DOMAIN-CONTAINING PROTEIN"/>
    <property type="match status" value="1"/>
</dbReference>
<dbReference type="PROSITE" id="PS51257">
    <property type="entry name" value="PROKAR_LIPOPROTEIN"/>
    <property type="match status" value="1"/>
</dbReference>
<dbReference type="RefSeq" id="WP_175497833.1">
    <property type="nucleotide sequence ID" value="NZ_FOVF01000002.1"/>
</dbReference>
<organism evidence="2 3">
    <name type="scientific">Dokdonella immobilis</name>
    <dbReference type="NCBI Taxonomy" id="578942"/>
    <lineage>
        <taxon>Bacteria</taxon>
        <taxon>Pseudomonadati</taxon>
        <taxon>Pseudomonadota</taxon>
        <taxon>Gammaproteobacteria</taxon>
        <taxon>Lysobacterales</taxon>
        <taxon>Rhodanobacteraceae</taxon>
        <taxon>Dokdonella</taxon>
    </lineage>
</organism>
<keyword evidence="1" id="KW-0732">Signal</keyword>
<sequence length="625" mass="67595">MLRARALLMASILVLAGCGGSATRETGRVAPAPATREATQAGSAFDAAVVALSKGYYQQVPEAATYNGAPPDLAGDADAGLNDRSVAGDAARVAELETLLARLKATSAGTLDADSQRIRATLITLFDGALGPSRIVDYGTSFDVYGTWYLPYAINQNSGPTVDIPKLMEAQQSVRNREQAQLYLSRLEALPRILDGSLARLRHDVELGAIPPDFIIAKAKAVVDAFSAQPAAENVLYSSFVAKLKAANVTDADTLSSEALTRVGNGVLPAYRRISTYLGEIAPKAPHDAGLWRLPNGPALYKAMIRHMTDSDLDPDAIHQTGLDEVARIAGEMDGLLRAQGYVDGTVGQRMAAMAKDPRFVYPNTAEGKAALLAGIQTDLAKVRTQLPKYFGTLPKHPLEVRVVPEFSQDSAPGGYYDPPAPDGSRPGIYWVNLRDTAMLPKFSSPTLTYHEAIPGHHMQMAIAIDQPMPFIAKSFASNPAAEGWALYAEALAAEMGLYKDDPSGNLGRLRDELHRAVRLVVDTGMHAKKWSREQAIDYMVRTEGVEPGAAESEVERYVVWPGQALGYKIGMLKLQQLRREAEAAHGGKFDIREFHDRLLRIQSSALPVIEDEMRAWIAKAKQAP</sequence>
<evidence type="ECO:0000313" key="2">
    <source>
        <dbReference type="EMBL" id="SFM99688.1"/>
    </source>
</evidence>
<dbReference type="InterPro" id="IPR010281">
    <property type="entry name" value="DUF885"/>
</dbReference>
<proteinExistence type="predicted"/>
<gene>
    <name evidence="2" type="ORF">SAMN05216289_10219</name>
</gene>
<evidence type="ECO:0000313" key="3">
    <source>
        <dbReference type="Proteomes" id="UP000198575"/>
    </source>
</evidence>
<evidence type="ECO:0000256" key="1">
    <source>
        <dbReference type="SAM" id="SignalP"/>
    </source>
</evidence>
<dbReference type="Pfam" id="PF05960">
    <property type="entry name" value="DUF885"/>
    <property type="match status" value="1"/>
</dbReference>
<dbReference type="Proteomes" id="UP000198575">
    <property type="component" value="Unassembled WGS sequence"/>
</dbReference>
<dbReference type="EMBL" id="FOVF01000002">
    <property type="protein sequence ID" value="SFM99688.1"/>
    <property type="molecule type" value="Genomic_DNA"/>
</dbReference>
<protein>
    <submittedName>
        <fullName evidence="2">Uncharacterized conserved protein, DUF885 familyt</fullName>
    </submittedName>
</protein>
<dbReference type="STRING" id="578942.SAMN05216289_10219"/>
<reference evidence="2 3" key="1">
    <citation type="submission" date="2016-10" db="EMBL/GenBank/DDBJ databases">
        <authorList>
            <person name="de Groot N.N."/>
        </authorList>
    </citation>
    <scope>NUCLEOTIDE SEQUENCE [LARGE SCALE GENOMIC DNA]</scope>
    <source>
        <strain evidence="2 3">CGMCC 1.7659</strain>
    </source>
</reference>
<dbReference type="PANTHER" id="PTHR33361">
    <property type="entry name" value="GLR0591 PROTEIN"/>
    <property type="match status" value="1"/>
</dbReference>
<name>A0A1I4VEW2_9GAMM</name>
<keyword evidence="3" id="KW-1185">Reference proteome</keyword>
<feature type="signal peptide" evidence="1">
    <location>
        <begin position="1"/>
        <end position="16"/>
    </location>
</feature>
<accession>A0A1I4VEW2</accession>